<evidence type="ECO:0000256" key="3">
    <source>
        <dbReference type="ARBA" id="ARBA00023122"/>
    </source>
</evidence>
<sequence>MWKEKLATNALASSHLLASVSPVLMQDKEKNKNFLTRWQQVRLMAPIEGLLFHFQIFCIATSGYFQFKHVALNEWNYSEGNVILPDSSEGAGTTLKRSMDVEEHDMLVERVTTTWFFQHHELPLEGIQNISVADVDTSRHHIDDFLTSHTVYEILPNSGKVVVLDLSMPIKRAFHLLHEQGIPLAPLWDSNRQQFVGMLTPSDFISIIMQIGDQRAILSEEELESHTIAAWKVEKSRLAETMQRRRVPFQYAGPDDLLKDVVKKLLYHHVTTIPVLYSTEEEREMPQILHLATLCGILNYLCRYFDHSLGMVPLLKQAIGSLPLGTWRGDMSNGRLLVLAANMSFSTALKLLDQAGVSSIPIIDESGSLLDVYARSDITALAKDSLYAHVQLDQLSVKQALQLVHNRDFQAGGALVRRCQMCVRTDSLQSVMERLSIPGVRRIVCVEAGSRRVEGIITLSDVFNFLLL</sequence>
<dbReference type="Pfam" id="PF00571">
    <property type="entry name" value="CBS"/>
    <property type="match status" value="2"/>
</dbReference>
<evidence type="ECO:0000256" key="2">
    <source>
        <dbReference type="ARBA" id="ARBA00022737"/>
    </source>
</evidence>
<dbReference type="InterPro" id="IPR000644">
    <property type="entry name" value="CBS_dom"/>
</dbReference>
<dbReference type="Proteomes" id="UP000886520">
    <property type="component" value="Chromosome 9"/>
</dbReference>
<dbReference type="PANTHER" id="PTHR13780:SF35">
    <property type="entry name" value="LD22662P"/>
    <property type="match status" value="1"/>
</dbReference>
<dbReference type="InterPro" id="IPR046342">
    <property type="entry name" value="CBS_dom_sf"/>
</dbReference>
<name>A0A9D4ZH39_ADICA</name>
<protein>
    <recommendedName>
        <fullName evidence="5">CBS domain-containing protein</fullName>
    </recommendedName>
</protein>
<keyword evidence="2" id="KW-0677">Repeat</keyword>
<organism evidence="6 7">
    <name type="scientific">Adiantum capillus-veneris</name>
    <name type="common">Maidenhair fern</name>
    <dbReference type="NCBI Taxonomy" id="13818"/>
    <lineage>
        <taxon>Eukaryota</taxon>
        <taxon>Viridiplantae</taxon>
        <taxon>Streptophyta</taxon>
        <taxon>Embryophyta</taxon>
        <taxon>Tracheophyta</taxon>
        <taxon>Polypodiopsida</taxon>
        <taxon>Polypodiidae</taxon>
        <taxon>Polypodiales</taxon>
        <taxon>Pteridineae</taxon>
        <taxon>Pteridaceae</taxon>
        <taxon>Vittarioideae</taxon>
        <taxon>Adiantum</taxon>
    </lineage>
</organism>
<dbReference type="InterPro" id="IPR050511">
    <property type="entry name" value="AMPK_gamma/SDS23_families"/>
</dbReference>
<reference evidence="6" key="1">
    <citation type="submission" date="2021-01" db="EMBL/GenBank/DDBJ databases">
        <title>Adiantum capillus-veneris genome.</title>
        <authorList>
            <person name="Fang Y."/>
            <person name="Liao Q."/>
        </authorList>
    </citation>
    <scope>NUCLEOTIDE SEQUENCE</scope>
    <source>
        <strain evidence="6">H3</strain>
        <tissue evidence="6">Leaf</tissue>
    </source>
</reference>
<gene>
    <name evidence="6" type="ORF">GOP47_0009339</name>
</gene>
<keyword evidence="7" id="KW-1185">Reference proteome</keyword>
<keyword evidence="3 4" id="KW-0129">CBS domain</keyword>
<evidence type="ECO:0000313" key="6">
    <source>
        <dbReference type="EMBL" id="KAI5075263.1"/>
    </source>
</evidence>
<feature type="domain" description="CBS" evidence="5">
    <location>
        <begin position="156"/>
        <end position="217"/>
    </location>
</feature>
<evidence type="ECO:0000313" key="7">
    <source>
        <dbReference type="Proteomes" id="UP000886520"/>
    </source>
</evidence>
<evidence type="ECO:0000256" key="1">
    <source>
        <dbReference type="ARBA" id="ARBA00006750"/>
    </source>
</evidence>
<accession>A0A9D4ZH39</accession>
<dbReference type="PANTHER" id="PTHR13780">
    <property type="entry name" value="AMP-ACTIVATED PROTEIN KINASE, GAMMA REGULATORY SUBUNIT"/>
    <property type="match status" value="1"/>
</dbReference>
<evidence type="ECO:0000259" key="5">
    <source>
        <dbReference type="PROSITE" id="PS51371"/>
    </source>
</evidence>
<evidence type="ECO:0000256" key="4">
    <source>
        <dbReference type="PROSITE-ProRule" id="PRU00703"/>
    </source>
</evidence>
<dbReference type="EMBL" id="JABFUD020000009">
    <property type="protein sequence ID" value="KAI5075263.1"/>
    <property type="molecule type" value="Genomic_DNA"/>
</dbReference>
<feature type="domain" description="CBS" evidence="5">
    <location>
        <begin position="331"/>
        <end position="392"/>
    </location>
</feature>
<comment type="similarity">
    <text evidence="1">Belongs to the 5'-AMP-activated protein kinase gamma subunit family.</text>
</comment>
<proteinExistence type="inferred from homology"/>
<dbReference type="PROSITE" id="PS51371">
    <property type="entry name" value="CBS"/>
    <property type="match status" value="2"/>
</dbReference>
<dbReference type="SMART" id="SM00116">
    <property type="entry name" value="CBS"/>
    <property type="match status" value="3"/>
</dbReference>
<dbReference type="AlphaFoldDB" id="A0A9D4ZH39"/>
<dbReference type="SUPFAM" id="SSF54631">
    <property type="entry name" value="CBS-domain pair"/>
    <property type="match status" value="2"/>
</dbReference>
<comment type="caution">
    <text evidence="6">The sequence shown here is derived from an EMBL/GenBank/DDBJ whole genome shotgun (WGS) entry which is preliminary data.</text>
</comment>
<dbReference type="Gene3D" id="3.10.580.10">
    <property type="entry name" value="CBS-domain"/>
    <property type="match status" value="2"/>
</dbReference>
<dbReference type="OrthoDB" id="531008at2759"/>